<keyword evidence="4" id="KW-1185">Reference proteome</keyword>
<gene>
    <name evidence="3" type="ORF">GCM10023340_18520</name>
</gene>
<evidence type="ECO:0000256" key="1">
    <source>
        <dbReference type="SAM" id="MobiDB-lite"/>
    </source>
</evidence>
<reference evidence="4" key="1">
    <citation type="journal article" date="2019" name="Int. J. Syst. Evol. Microbiol.">
        <title>The Global Catalogue of Microorganisms (GCM) 10K type strain sequencing project: providing services to taxonomists for standard genome sequencing and annotation.</title>
        <authorList>
            <consortium name="The Broad Institute Genomics Platform"/>
            <consortium name="The Broad Institute Genome Sequencing Center for Infectious Disease"/>
            <person name="Wu L."/>
            <person name="Ma J."/>
        </authorList>
    </citation>
    <scope>NUCLEOTIDE SEQUENCE [LARGE SCALE GENOMIC DNA]</scope>
    <source>
        <strain evidence="4">JCM 18459</strain>
    </source>
</reference>
<keyword evidence="2" id="KW-0472">Membrane</keyword>
<evidence type="ECO:0000256" key="2">
    <source>
        <dbReference type="SAM" id="Phobius"/>
    </source>
</evidence>
<evidence type="ECO:0000313" key="4">
    <source>
        <dbReference type="Proteomes" id="UP001500221"/>
    </source>
</evidence>
<feature type="region of interest" description="Disordered" evidence="1">
    <location>
        <begin position="1"/>
        <end position="30"/>
    </location>
</feature>
<sequence>MTDLPEMLERGATPPSDPGATTPADDVRRGRVALRRQRRLRAAAGIAGVAAVAVLGVTVGQTVDLGGDGEGTGTDPGPAAPGVAASETPAPTRAPSVPPTVVPTDAPTVDLNGDPADPEPSGPRRYEARTVDGRVVVGPYSYAETPRGWEVQGGTQFGVTIAEVGDPDTSPDSFLGKLVITFDTLGLGGGRTVTFEGRDYKVRGDSEHTTVSTPTRPSEPEGVVRIQFPDAGFSQEEMVRFLSQVTVGEGADAVSG</sequence>
<feature type="transmembrane region" description="Helical" evidence="2">
    <location>
        <begin position="40"/>
        <end position="59"/>
    </location>
</feature>
<keyword evidence="2" id="KW-0812">Transmembrane</keyword>
<name>A0ABP9PHZ1_9ACTN</name>
<comment type="caution">
    <text evidence="3">The sequence shown here is derived from an EMBL/GenBank/DDBJ whole genome shotgun (WGS) entry which is preliminary data.</text>
</comment>
<dbReference type="RefSeq" id="WP_345457351.1">
    <property type="nucleotide sequence ID" value="NZ_BAABKG010000002.1"/>
</dbReference>
<protein>
    <submittedName>
        <fullName evidence="3">Uncharacterized protein</fullName>
    </submittedName>
</protein>
<feature type="region of interest" description="Disordered" evidence="1">
    <location>
        <begin position="66"/>
        <end position="126"/>
    </location>
</feature>
<organism evidence="3 4">
    <name type="scientific">Nocardioides marinquilinus</name>
    <dbReference type="NCBI Taxonomy" id="1210400"/>
    <lineage>
        <taxon>Bacteria</taxon>
        <taxon>Bacillati</taxon>
        <taxon>Actinomycetota</taxon>
        <taxon>Actinomycetes</taxon>
        <taxon>Propionibacteriales</taxon>
        <taxon>Nocardioidaceae</taxon>
        <taxon>Nocardioides</taxon>
    </lineage>
</organism>
<keyword evidence="2" id="KW-1133">Transmembrane helix</keyword>
<accession>A0ABP9PHZ1</accession>
<dbReference type="Proteomes" id="UP001500221">
    <property type="component" value="Unassembled WGS sequence"/>
</dbReference>
<proteinExistence type="predicted"/>
<feature type="compositionally biased region" description="Low complexity" evidence="1">
    <location>
        <begin position="75"/>
        <end position="95"/>
    </location>
</feature>
<dbReference type="EMBL" id="BAABKG010000002">
    <property type="protein sequence ID" value="GAA5146911.1"/>
    <property type="molecule type" value="Genomic_DNA"/>
</dbReference>
<evidence type="ECO:0000313" key="3">
    <source>
        <dbReference type="EMBL" id="GAA5146911.1"/>
    </source>
</evidence>